<dbReference type="NCBIfam" id="TIGR00813">
    <property type="entry name" value="sss"/>
    <property type="match status" value="1"/>
</dbReference>
<evidence type="ECO:0000313" key="8">
    <source>
        <dbReference type="EMBL" id="AWB65576.1"/>
    </source>
</evidence>
<evidence type="ECO:0000256" key="7">
    <source>
        <dbReference type="SAM" id="Phobius"/>
    </source>
</evidence>
<comment type="similarity">
    <text evidence="2 6">Belongs to the sodium:solute symporter (SSF) (TC 2.A.21) family.</text>
</comment>
<evidence type="ECO:0000256" key="2">
    <source>
        <dbReference type="ARBA" id="ARBA00006434"/>
    </source>
</evidence>
<accession>A0A2S0VN03</accession>
<dbReference type="CDD" id="cd10329">
    <property type="entry name" value="SLC5sbd_SGLT1-like"/>
    <property type="match status" value="1"/>
</dbReference>
<keyword evidence="9" id="KW-1185">Reference proteome</keyword>
<dbReference type="InterPro" id="IPR001734">
    <property type="entry name" value="Na/solute_symporter"/>
</dbReference>
<feature type="transmembrane region" description="Helical" evidence="7">
    <location>
        <begin position="365"/>
        <end position="385"/>
    </location>
</feature>
<dbReference type="OrthoDB" id="9814523at2"/>
<dbReference type="GO" id="GO:0005886">
    <property type="term" value="C:plasma membrane"/>
    <property type="evidence" value="ECO:0007669"/>
    <property type="project" value="TreeGrafter"/>
</dbReference>
<feature type="transmembrane region" description="Helical" evidence="7">
    <location>
        <begin position="120"/>
        <end position="142"/>
    </location>
</feature>
<dbReference type="Gene3D" id="1.20.1730.10">
    <property type="entry name" value="Sodium/glucose cotransporter"/>
    <property type="match status" value="1"/>
</dbReference>
<keyword evidence="3 7" id="KW-0812">Transmembrane</keyword>
<feature type="transmembrane region" description="Helical" evidence="7">
    <location>
        <begin position="154"/>
        <end position="174"/>
    </location>
</feature>
<evidence type="ECO:0000256" key="5">
    <source>
        <dbReference type="ARBA" id="ARBA00023136"/>
    </source>
</evidence>
<feature type="transmembrane region" description="Helical" evidence="7">
    <location>
        <begin position="426"/>
        <end position="453"/>
    </location>
</feature>
<keyword evidence="4 7" id="KW-1133">Transmembrane helix</keyword>
<dbReference type="PANTHER" id="PTHR11819:SF195">
    <property type="entry name" value="SODIUM_GLUCOSE COTRANSPORTER 4"/>
    <property type="match status" value="1"/>
</dbReference>
<feature type="transmembrane region" description="Helical" evidence="7">
    <location>
        <begin position="397"/>
        <end position="419"/>
    </location>
</feature>
<protein>
    <submittedName>
        <fullName evidence="8">Sodium:glucose symporter</fullName>
    </submittedName>
</protein>
<evidence type="ECO:0000256" key="1">
    <source>
        <dbReference type="ARBA" id="ARBA00004141"/>
    </source>
</evidence>
<evidence type="ECO:0000256" key="4">
    <source>
        <dbReference type="ARBA" id="ARBA00022989"/>
    </source>
</evidence>
<feature type="transmembrane region" description="Helical" evidence="7">
    <location>
        <begin position="473"/>
        <end position="495"/>
    </location>
</feature>
<name>A0A2S0VN03_9ALTE</name>
<feature type="transmembrane region" description="Helical" evidence="7">
    <location>
        <begin position="45"/>
        <end position="69"/>
    </location>
</feature>
<dbReference type="GO" id="GO:0005412">
    <property type="term" value="F:D-glucose:sodium symporter activity"/>
    <property type="evidence" value="ECO:0007669"/>
    <property type="project" value="TreeGrafter"/>
</dbReference>
<gene>
    <name evidence="8" type="ORF">C2869_03610</name>
</gene>
<feature type="transmembrane region" description="Helical" evidence="7">
    <location>
        <begin position="6"/>
        <end position="24"/>
    </location>
</feature>
<dbReference type="RefSeq" id="WP_108601652.1">
    <property type="nucleotide sequence ID" value="NZ_CP026604.1"/>
</dbReference>
<dbReference type="PROSITE" id="PS50283">
    <property type="entry name" value="NA_SOLUT_SYMP_3"/>
    <property type="match status" value="1"/>
</dbReference>
<reference evidence="8 9" key="1">
    <citation type="submission" date="2018-01" db="EMBL/GenBank/DDBJ databases">
        <title>Genome sequence of a Cantenovulum-like bacteria.</title>
        <authorList>
            <person name="Tan W.R."/>
            <person name="Lau N.-S."/>
            <person name="Go F."/>
            <person name="Amirul A.-A.A."/>
        </authorList>
    </citation>
    <scope>NUCLEOTIDE SEQUENCE [LARGE SCALE GENOMIC DNA]</scope>
    <source>
        <strain evidence="8 9">CCB-QB4</strain>
    </source>
</reference>
<dbReference type="InterPro" id="IPR038377">
    <property type="entry name" value="Na/Glc_symporter_sf"/>
</dbReference>
<feature type="transmembrane region" description="Helical" evidence="7">
    <location>
        <begin position="81"/>
        <end position="99"/>
    </location>
</feature>
<evidence type="ECO:0000256" key="6">
    <source>
        <dbReference type="RuleBase" id="RU362091"/>
    </source>
</evidence>
<feature type="transmembrane region" description="Helical" evidence="7">
    <location>
        <begin position="186"/>
        <end position="204"/>
    </location>
</feature>
<evidence type="ECO:0000313" key="9">
    <source>
        <dbReference type="Proteomes" id="UP000244441"/>
    </source>
</evidence>
<dbReference type="Pfam" id="PF00474">
    <property type="entry name" value="SSF"/>
    <property type="match status" value="1"/>
</dbReference>
<dbReference type="AlphaFoldDB" id="A0A2S0VN03"/>
<sequence length="545" mass="59089">MNIHWLDITIIIVYLVGITALGCYSGRGSASSSSSYFLAGRSLRWPMIGLALFATNISTVHLIGLAASGYDQGMVVGNFEWLAPFLLILLGLVFAPFYFRSKISTLPEYVEGRYGPGARTVLAIMGVIGALFIHIGVTLYAGAVVFQSFVDIDIIWSILIISALTLIYTALGGLKAVVVTEAVQTVTLLFGSGAVAIFAFMALGDSGITSLSELKEAVKPDQLSMVRTEGEYSWYAMALGYPILGIWYWCSDQTIVQRVLGAETERDAQLGPIFAGFIKILPVLFMVLPGVIAYVLFKEQIADNKDATLVIMIQELLPIGLQGIVVAGLLAALMSTVAGGLNSTATLVSIDIIKRVRPDTEDKKLVFYGRVTVAIVLLLAISWSTQGEKFGGIFEGINQMIAVLAPPISAVFIWGIFWARGTATAALWTLIGGFACGILVFCLDFPAVSGLFMGYDANGDAIRFFTDHMGIPFMLQAWWLFVISSAILVVVSYLTPEPDREIVARYCWKSPMMVLTEKPISGVTDPRIMSLALVVVMVICYAFFL</sequence>
<organism evidence="8 9">
    <name type="scientific">Saccharobesus litoralis</name>
    <dbReference type="NCBI Taxonomy" id="2172099"/>
    <lineage>
        <taxon>Bacteria</taxon>
        <taxon>Pseudomonadati</taxon>
        <taxon>Pseudomonadota</taxon>
        <taxon>Gammaproteobacteria</taxon>
        <taxon>Alteromonadales</taxon>
        <taxon>Alteromonadaceae</taxon>
        <taxon>Saccharobesus</taxon>
    </lineage>
</organism>
<dbReference type="PANTHER" id="PTHR11819">
    <property type="entry name" value="SOLUTE CARRIER FAMILY 5"/>
    <property type="match status" value="1"/>
</dbReference>
<dbReference type="EMBL" id="CP026604">
    <property type="protein sequence ID" value="AWB65576.1"/>
    <property type="molecule type" value="Genomic_DNA"/>
</dbReference>
<keyword evidence="5 7" id="KW-0472">Membrane</keyword>
<dbReference type="KEGG" id="cate:C2869_03610"/>
<feature type="transmembrane region" description="Helical" evidence="7">
    <location>
        <begin position="270"/>
        <end position="297"/>
    </location>
</feature>
<dbReference type="Proteomes" id="UP000244441">
    <property type="component" value="Chromosome"/>
</dbReference>
<feature type="transmembrane region" description="Helical" evidence="7">
    <location>
        <begin position="528"/>
        <end position="544"/>
    </location>
</feature>
<proteinExistence type="inferred from homology"/>
<comment type="subcellular location">
    <subcellularLocation>
        <location evidence="1">Membrane</location>
        <topology evidence="1">Multi-pass membrane protein</topology>
    </subcellularLocation>
</comment>
<evidence type="ECO:0000256" key="3">
    <source>
        <dbReference type="ARBA" id="ARBA00022692"/>
    </source>
</evidence>
<feature type="transmembrane region" description="Helical" evidence="7">
    <location>
        <begin position="317"/>
        <end position="344"/>
    </location>
</feature>
<feature type="transmembrane region" description="Helical" evidence="7">
    <location>
        <begin position="232"/>
        <end position="250"/>
    </location>
</feature>